<feature type="region of interest" description="Disordered" evidence="1">
    <location>
        <begin position="1"/>
        <end position="83"/>
    </location>
</feature>
<keyword evidence="4" id="KW-1185">Reference proteome</keyword>
<feature type="compositionally biased region" description="Low complexity" evidence="1">
    <location>
        <begin position="797"/>
        <end position="817"/>
    </location>
</feature>
<accession>A0A1V8SF51</accession>
<dbReference type="Pfam" id="PF26147">
    <property type="entry name" value="AB_HYDROLASE_YMC0-YMC35"/>
    <property type="match status" value="1"/>
</dbReference>
<name>A0A1V8SF51_9PEZI</name>
<dbReference type="InParanoid" id="A0A1V8SF51"/>
<organism evidence="3 4">
    <name type="scientific">Cryoendolithus antarcticus</name>
    <dbReference type="NCBI Taxonomy" id="1507870"/>
    <lineage>
        <taxon>Eukaryota</taxon>
        <taxon>Fungi</taxon>
        <taxon>Dikarya</taxon>
        <taxon>Ascomycota</taxon>
        <taxon>Pezizomycotina</taxon>
        <taxon>Dothideomycetes</taxon>
        <taxon>Dothideomycetidae</taxon>
        <taxon>Cladosporiales</taxon>
        <taxon>Cladosporiaceae</taxon>
        <taxon>Cryoendolithus</taxon>
    </lineage>
</organism>
<feature type="compositionally biased region" description="Polar residues" evidence="1">
    <location>
        <begin position="10"/>
        <end position="28"/>
    </location>
</feature>
<sequence length="1456" mass="158816">MAPKRKKSRLNPQEPVNTDDQATHTIDTTKVDTLGQGSATQTSASGDALISNGAPSTPKSSRDSWYGAAWRSKASPLTETARESISVAQGVTSEALAEAGRQIAESSRRPGHIMSKSMRGSRKSIPLVAEPTRVHATSDASDQSRPRAASGEKLKSLDGIAESKGESKFESQSATERKPVVLEEASLPPMPSIDTAGAEDAKSVMSAVRPQTWFGWWSRPDETDSTKHQEAAVTTPLPGTPEDEAAEPINEPPSAQPLGDVPKDVPLEIVQGAPGNSSRSWFGLWSNAQNQQAVDDNAATPEGAPQQGDTTNSTSDIPDQSVNKAVAETEVPAIDATAAERPKSAGWAFWSQDKASKDESPTPGGTARQVGELAVADTPSQSHPEAAQFNEQREPKSSKPLPSDASGLLKPKRSKKESSEITSKDPTIPVPSIKPTADAPARAEISNTQTIQGAKPATKSRPNLILPSFTESYGPAPNPTYIQQVGTWLAETLHINESVPAVPHVYIKPNKSVVKKAISLGVHGFFPAPLIQKVLGQPTGTSIRFANSGAEAIKAWCQQSQPTVKDVSIEKVALEGEGLVGDRVNTLWKLMLNWLSHLRQADFILVNCHSQGVPVAIALVAKLIQLNCLAPNAKIGICAMAGINLGPFLDYKSRLFGGSALELFDFCDSNSRVSQSYAESLDVCLRHGVRITYTGSLDDQLVSLESSLHCPLTHPYVNRAVFIDGRVHAPNFLTHLVIFATKLRNRGVSDHGLLRELSAPLAGSLVGGDGHSRVYDDLAVYRLAVDFALESTDVAISAKPPSSPSSSHRPASTRRTSISGYPPTTAAANKLRRGSAGDSLPGIGAVIAPYSAPKEANPFNLPWAVRGLLEEKLVKEEFGDEVMLLVKEFEEWKPTSKALRDVKFRLEGVKSMLDTTSDEAHVAHDESTPAPPPFQFDFSLLEDSTLLDALFEGMPGNEDLFSATPVPAFNVSAEASTEPALRFLEGFTRNTGLTGSFDCGTEAERLETYAHFEIDRWQYSAGHSNDPLTAKSNETISVLCETIRTKARNSPVEHVWSPATEQACRKFFAPDRLRLYHSLYWAIWHSNVNFVHCSFDITTATISLVAAMAVIGAAVSPVATDVTSARFWFNTVEEIVFADLDVCADDDVQDQLPSLSDVQVLQAAYVVCLYQNWEGSVASRRRIRRSRYSAVVARARDLGFANARHPDYHFASDFSWHDFAVREQFIRVLLWIFLLDTAFVIFHNFPPRIAIKELRMHFAHNEACFQAESSLECYQQIIAQTCPTGLVLADIVGRLCHSSNDVPLQLSLADLGPLNLFVLTSSLHSIIFQIRQSFGQELHLTPVRNALLNWMEAFRIYSTTYRQTSHHDPLIGTKPTPQTMWKRVGFSRFCPEYWLLAKLMTDKMAAAAQPTVANLSPLTMDGTNDADETENILSHYDETSMQQVNRLIADFQKVVI</sequence>
<proteinExistence type="predicted"/>
<feature type="compositionally biased region" description="Low complexity" evidence="1">
    <location>
        <begin position="287"/>
        <end position="299"/>
    </location>
</feature>
<evidence type="ECO:0000313" key="3">
    <source>
        <dbReference type="EMBL" id="OQN97461.1"/>
    </source>
</evidence>
<dbReference type="CDD" id="cd12148">
    <property type="entry name" value="fungal_TF_MHR"/>
    <property type="match status" value="1"/>
</dbReference>
<dbReference type="EMBL" id="NAJO01000054">
    <property type="protein sequence ID" value="OQN97461.1"/>
    <property type="molecule type" value="Genomic_DNA"/>
</dbReference>
<comment type="caution">
    <text evidence="3">The sequence shown here is derived from an EMBL/GenBank/DDBJ whole genome shotgun (WGS) entry which is preliminary data.</text>
</comment>
<reference evidence="4" key="1">
    <citation type="submission" date="2017-03" db="EMBL/GenBank/DDBJ databases">
        <title>Genomes of endolithic fungi from Antarctica.</title>
        <authorList>
            <person name="Coleine C."/>
            <person name="Masonjones S."/>
            <person name="Stajich J.E."/>
        </authorList>
    </citation>
    <scope>NUCLEOTIDE SEQUENCE [LARGE SCALE GENOMIC DNA]</scope>
    <source>
        <strain evidence="4">CCFEE 5527</strain>
    </source>
</reference>
<dbReference type="OrthoDB" id="654211at2759"/>
<feature type="compositionally biased region" description="Basic and acidic residues" evidence="1">
    <location>
        <begin position="142"/>
        <end position="181"/>
    </location>
</feature>
<evidence type="ECO:0000256" key="1">
    <source>
        <dbReference type="SAM" id="MobiDB-lite"/>
    </source>
</evidence>
<dbReference type="Proteomes" id="UP000192596">
    <property type="component" value="Unassembled WGS sequence"/>
</dbReference>
<feature type="compositionally biased region" description="Polar residues" evidence="1">
    <location>
        <begin position="307"/>
        <end position="323"/>
    </location>
</feature>
<dbReference type="InterPro" id="IPR058934">
    <property type="entry name" value="YMC020W-like"/>
</dbReference>
<feature type="region of interest" description="Disordered" evidence="1">
    <location>
        <begin position="796"/>
        <end position="835"/>
    </location>
</feature>
<feature type="region of interest" description="Disordered" evidence="1">
    <location>
        <begin position="95"/>
        <end position="462"/>
    </location>
</feature>
<protein>
    <recommendedName>
        <fullName evidence="2">YMC020W-like alpha/beta hydrolase domain-containing protein</fullName>
    </recommendedName>
</protein>
<feature type="compositionally biased region" description="Polar residues" evidence="1">
    <location>
        <begin position="35"/>
        <end position="45"/>
    </location>
</feature>
<evidence type="ECO:0000313" key="4">
    <source>
        <dbReference type="Proteomes" id="UP000192596"/>
    </source>
</evidence>
<feature type="compositionally biased region" description="Basic and acidic residues" evidence="1">
    <location>
        <begin position="219"/>
        <end position="230"/>
    </location>
</feature>
<dbReference type="InterPro" id="IPR058933">
    <property type="entry name" value="YMC020W-like_ab_hydrolase"/>
</dbReference>
<evidence type="ECO:0000259" key="2">
    <source>
        <dbReference type="Pfam" id="PF26147"/>
    </source>
</evidence>
<dbReference type="PANTHER" id="PTHR47349:SF1">
    <property type="entry name" value="AER328WP"/>
    <property type="match status" value="1"/>
</dbReference>
<dbReference type="PANTHER" id="PTHR47349">
    <property type="entry name" value="CHROMOSOME 8, WHOLE GENOME SHOTGUN SEQUENCE"/>
    <property type="match status" value="1"/>
</dbReference>
<feature type="domain" description="YMC020W-like alpha/beta hydrolase" evidence="2">
    <location>
        <begin position="466"/>
        <end position="795"/>
    </location>
</feature>
<gene>
    <name evidence="3" type="ORF">B0A48_16620</name>
</gene>